<dbReference type="Pfam" id="PF06094">
    <property type="entry name" value="GGACT"/>
    <property type="match status" value="1"/>
</dbReference>
<keyword evidence="1" id="KW-0812">Transmembrane</keyword>
<evidence type="ECO:0000256" key="1">
    <source>
        <dbReference type="SAM" id="Phobius"/>
    </source>
</evidence>
<protein>
    <submittedName>
        <fullName evidence="3">Gamma-glutamylcyclotransferase</fullName>
    </submittedName>
</protein>
<dbReference type="Gene3D" id="3.10.490.10">
    <property type="entry name" value="Gamma-glutamyl cyclotransferase-like"/>
    <property type="match status" value="1"/>
</dbReference>
<evidence type="ECO:0000313" key="3">
    <source>
        <dbReference type="EMBL" id="MCW1887839.1"/>
    </source>
</evidence>
<feature type="transmembrane region" description="Helical" evidence="1">
    <location>
        <begin position="144"/>
        <end position="162"/>
    </location>
</feature>
<dbReference type="InterPro" id="IPR009288">
    <property type="entry name" value="AIG2-like_dom"/>
</dbReference>
<keyword evidence="1" id="KW-1133">Transmembrane helix</keyword>
<proteinExistence type="predicted"/>
<feature type="domain" description="Gamma-glutamylcyclotransferase AIG2-like" evidence="2">
    <location>
        <begin position="9"/>
        <end position="130"/>
    </location>
</feature>
<dbReference type="SUPFAM" id="SSF110857">
    <property type="entry name" value="Gamma-glutamyl cyclotransferase-like"/>
    <property type="match status" value="1"/>
</dbReference>
<dbReference type="Proteomes" id="UP001207930">
    <property type="component" value="Unassembled WGS sequence"/>
</dbReference>
<dbReference type="EMBL" id="JAPDDS010000025">
    <property type="protein sequence ID" value="MCW1887839.1"/>
    <property type="molecule type" value="Genomic_DNA"/>
</dbReference>
<evidence type="ECO:0000313" key="4">
    <source>
        <dbReference type="Proteomes" id="UP001207930"/>
    </source>
</evidence>
<evidence type="ECO:0000259" key="2">
    <source>
        <dbReference type="Pfam" id="PF06094"/>
    </source>
</evidence>
<gene>
    <name evidence="3" type="ORF">OKA04_24080</name>
</gene>
<dbReference type="CDD" id="cd06661">
    <property type="entry name" value="GGCT_like"/>
    <property type="match status" value="1"/>
</dbReference>
<dbReference type="InterPro" id="IPR013024">
    <property type="entry name" value="GGCT-like"/>
</dbReference>
<dbReference type="InterPro" id="IPR036568">
    <property type="entry name" value="GGCT-like_sf"/>
</dbReference>
<feature type="transmembrane region" description="Helical" evidence="1">
    <location>
        <begin position="182"/>
        <end position="201"/>
    </location>
</feature>
<feature type="transmembrane region" description="Helical" evidence="1">
    <location>
        <begin position="213"/>
        <end position="234"/>
    </location>
</feature>
<name>A0ABT3FX78_9BACT</name>
<accession>A0ABT3FX78</accession>
<comment type="caution">
    <text evidence="3">The sequence shown here is derived from an EMBL/GenBank/DDBJ whole genome shotgun (WGS) entry which is preliminary data.</text>
</comment>
<sequence>MRDDSNELVFVYGPLRSGGPECFRMAGAVYVAKGTVPGMLYGLADGPALVSGGEDSARVTGDLYRVTPEHLQKLDDLDGLAPDERETSDRRRGRVAVKCFFNSGDSWTAWAWVWHGPVDPGQRIQSGDWLRESRPGLTEGLQRYPWYSLIGTICLVSFPIWLLAAPLTSYYTSPLARFTHDAMLIGGALSPFAAVYSLWLAKRRGESDRLLGCLYAVALMACGFVVVAVIVAVIKSIRG</sequence>
<dbReference type="RefSeq" id="WP_264503795.1">
    <property type="nucleotide sequence ID" value="NZ_JAPDDS010000025.1"/>
</dbReference>
<reference evidence="3 4" key="1">
    <citation type="submission" date="2022-10" db="EMBL/GenBank/DDBJ databases">
        <title>Luteolibacter flavescens strain MCCC 1K03193, whole genome shotgun sequencing project.</title>
        <authorList>
            <person name="Zhao G."/>
            <person name="Shen L."/>
        </authorList>
    </citation>
    <scope>NUCLEOTIDE SEQUENCE [LARGE SCALE GENOMIC DNA]</scope>
    <source>
        <strain evidence="3 4">MCCC 1K03193</strain>
    </source>
</reference>
<keyword evidence="1" id="KW-0472">Membrane</keyword>
<keyword evidence="4" id="KW-1185">Reference proteome</keyword>
<organism evidence="3 4">
    <name type="scientific">Luteolibacter flavescens</name>
    <dbReference type="NCBI Taxonomy" id="1859460"/>
    <lineage>
        <taxon>Bacteria</taxon>
        <taxon>Pseudomonadati</taxon>
        <taxon>Verrucomicrobiota</taxon>
        <taxon>Verrucomicrobiia</taxon>
        <taxon>Verrucomicrobiales</taxon>
        <taxon>Verrucomicrobiaceae</taxon>
        <taxon>Luteolibacter</taxon>
    </lineage>
</organism>